<keyword evidence="3" id="KW-1185">Reference proteome</keyword>
<sequence>MNPATYASDAYLYIHHFSTRPSAATPLAVLDTSWKTHVGVPFSAGPLVRRAEFFPAGEALSFFLWLLILSIVDD</sequence>
<evidence type="ECO:0000313" key="3">
    <source>
        <dbReference type="Proteomes" id="UP000835052"/>
    </source>
</evidence>
<reference evidence="2" key="1">
    <citation type="submission" date="2020-10" db="EMBL/GenBank/DDBJ databases">
        <authorList>
            <person name="Kikuchi T."/>
        </authorList>
    </citation>
    <scope>NUCLEOTIDE SEQUENCE</scope>
    <source>
        <strain evidence="2">NKZ352</strain>
    </source>
</reference>
<evidence type="ECO:0000256" key="1">
    <source>
        <dbReference type="SAM" id="Phobius"/>
    </source>
</evidence>
<comment type="caution">
    <text evidence="2">The sequence shown here is derived from an EMBL/GenBank/DDBJ whole genome shotgun (WGS) entry which is preliminary data.</text>
</comment>
<dbReference type="EMBL" id="CAJGYM010000008">
    <property type="protein sequence ID" value="CAD6188330.1"/>
    <property type="molecule type" value="Genomic_DNA"/>
</dbReference>
<protein>
    <submittedName>
        <fullName evidence="2">Uncharacterized protein</fullName>
    </submittedName>
</protein>
<dbReference type="Proteomes" id="UP000835052">
    <property type="component" value="Unassembled WGS sequence"/>
</dbReference>
<keyword evidence="1" id="KW-0812">Transmembrane</keyword>
<proteinExistence type="predicted"/>
<evidence type="ECO:0000313" key="2">
    <source>
        <dbReference type="EMBL" id="CAD6188330.1"/>
    </source>
</evidence>
<name>A0A8S1H4I0_9PELO</name>
<dbReference type="AlphaFoldDB" id="A0A8S1H4I0"/>
<keyword evidence="1" id="KW-0472">Membrane</keyword>
<gene>
    <name evidence="2" type="ORF">CAUJ_LOCUS4249</name>
</gene>
<organism evidence="2 3">
    <name type="scientific">Caenorhabditis auriculariae</name>
    <dbReference type="NCBI Taxonomy" id="2777116"/>
    <lineage>
        <taxon>Eukaryota</taxon>
        <taxon>Metazoa</taxon>
        <taxon>Ecdysozoa</taxon>
        <taxon>Nematoda</taxon>
        <taxon>Chromadorea</taxon>
        <taxon>Rhabditida</taxon>
        <taxon>Rhabditina</taxon>
        <taxon>Rhabditomorpha</taxon>
        <taxon>Rhabditoidea</taxon>
        <taxon>Rhabditidae</taxon>
        <taxon>Peloderinae</taxon>
        <taxon>Caenorhabditis</taxon>
    </lineage>
</organism>
<feature type="transmembrane region" description="Helical" evidence="1">
    <location>
        <begin position="53"/>
        <end position="72"/>
    </location>
</feature>
<keyword evidence="1" id="KW-1133">Transmembrane helix</keyword>
<accession>A0A8S1H4I0</accession>